<evidence type="ECO:0000313" key="4">
    <source>
        <dbReference type="Proteomes" id="UP001500403"/>
    </source>
</evidence>
<feature type="region of interest" description="Disordered" evidence="1">
    <location>
        <begin position="382"/>
        <end position="401"/>
    </location>
</feature>
<reference evidence="3 4" key="1">
    <citation type="journal article" date="2019" name="Int. J. Syst. Evol. Microbiol.">
        <title>The Global Catalogue of Microorganisms (GCM) 10K type strain sequencing project: providing services to taxonomists for standard genome sequencing and annotation.</title>
        <authorList>
            <consortium name="The Broad Institute Genomics Platform"/>
            <consortium name="The Broad Institute Genome Sequencing Center for Infectious Disease"/>
            <person name="Wu L."/>
            <person name="Ma J."/>
        </authorList>
    </citation>
    <scope>NUCLEOTIDE SEQUENCE [LARGE SCALE GENOMIC DNA]</scope>
    <source>
        <strain evidence="3 4">JCM 9088</strain>
    </source>
</reference>
<dbReference type="EMBL" id="BAAAUD010000034">
    <property type="protein sequence ID" value="GAA2943522.1"/>
    <property type="molecule type" value="Genomic_DNA"/>
</dbReference>
<gene>
    <name evidence="3" type="ORF">GCM10010446_30960</name>
</gene>
<dbReference type="PANTHER" id="PTHR33627">
    <property type="entry name" value="TRANSPOSASE"/>
    <property type="match status" value="1"/>
</dbReference>
<keyword evidence="4" id="KW-1185">Reference proteome</keyword>
<sequence length="426" mass="47838">MAAAGQPPYVITEHAAEQWDLELNDLFVTIGHRFGRVELRRRMRDYVRGLLVPVARKNSWQLAEQAGHPTPDGLQHLLAGAKWEPDDIRDDLQEYVADKLGEHDGVLIIDDTGFIKKGTTSAGVQRQYSGTAGRTENCQIGVFAAYATTRGRALVDRELYLPKSWTDDRTRCRAARVPDDREFATKGELARRMVLRSLASPLPIAWVTADSAYGQESRFRRLLEQSGVGYVLAVPKSQFTVGCPRIEGLFAQAPDEAWEKISCGDGAKGPRVYHWAAVRLPAVAEFDYQDEVPHRMRWALARRSIRKPDEIAYYLAYAPLETAVQELVRIAGTRWAIEECFQAAKNECGLDQYEVRRYVGWYRHITLAMLAHAFLAATAHQPQEKGAGPVRQPGPSSSQWRRFGDSWQLVFPGPRTCADTEAGATR</sequence>
<feature type="domain" description="Transposase IS701-like DDE" evidence="2">
    <location>
        <begin position="34"/>
        <end position="238"/>
    </location>
</feature>
<comment type="caution">
    <text evidence="3">The sequence shown here is derived from an EMBL/GenBank/DDBJ whole genome shotgun (WGS) entry which is preliminary data.</text>
</comment>
<dbReference type="InterPro" id="IPR012337">
    <property type="entry name" value="RNaseH-like_sf"/>
</dbReference>
<name>A0ABN3X8W2_9ACTN</name>
<dbReference type="Pfam" id="PF13546">
    <property type="entry name" value="DDE_5"/>
    <property type="match status" value="1"/>
</dbReference>
<evidence type="ECO:0000256" key="1">
    <source>
        <dbReference type="SAM" id="MobiDB-lite"/>
    </source>
</evidence>
<dbReference type="InterPro" id="IPR038721">
    <property type="entry name" value="IS701-like_DDE_dom"/>
</dbReference>
<dbReference type="Proteomes" id="UP001500403">
    <property type="component" value="Unassembled WGS sequence"/>
</dbReference>
<accession>A0ABN3X8W2</accession>
<dbReference type="NCBIfam" id="NF033540">
    <property type="entry name" value="transpos_IS701"/>
    <property type="match status" value="1"/>
</dbReference>
<proteinExistence type="predicted"/>
<dbReference type="SUPFAM" id="SSF53098">
    <property type="entry name" value="Ribonuclease H-like"/>
    <property type="match status" value="1"/>
</dbReference>
<evidence type="ECO:0000259" key="2">
    <source>
        <dbReference type="Pfam" id="PF13546"/>
    </source>
</evidence>
<dbReference type="InterPro" id="IPR039365">
    <property type="entry name" value="IS701-like"/>
</dbReference>
<protein>
    <recommendedName>
        <fullName evidence="2">Transposase IS701-like DDE domain-containing protein</fullName>
    </recommendedName>
</protein>
<organism evidence="3 4">
    <name type="scientific">Streptomyces enissocaesilis</name>
    <dbReference type="NCBI Taxonomy" id="332589"/>
    <lineage>
        <taxon>Bacteria</taxon>
        <taxon>Bacillati</taxon>
        <taxon>Actinomycetota</taxon>
        <taxon>Actinomycetes</taxon>
        <taxon>Kitasatosporales</taxon>
        <taxon>Streptomycetaceae</taxon>
        <taxon>Streptomyces</taxon>
        <taxon>Streptomyces rochei group</taxon>
    </lineage>
</organism>
<dbReference type="PANTHER" id="PTHR33627:SF1">
    <property type="entry name" value="TRANSPOSASE"/>
    <property type="match status" value="1"/>
</dbReference>
<evidence type="ECO:0000313" key="3">
    <source>
        <dbReference type="EMBL" id="GAA2943522.1"/>
    </source>
</evidence>